<evidence type="ECO:0000256" key="3">
    <source>
        <dbReference type="ARBA" id="ARBA00022679"/>
    </source>
</evidence>
<keyword evidence="6 7" id="KW-0472">Membrane</keyword>
<keyword evidence="2" id="KW-0328">Glycosyltransferase</keyword>
<dbReference type="InterPro" id="IPR001173">
    <property type="entry name" value="Glyco_trans_2-like"/>
</dbReference>
<dbReference type="GO" id="GO:0016757">
    <property type="term" value="F:glycosyltransferase activity"/>
    <property type="evidence" value="ECO:0007669"/>
    <property type="project" value="UniProtKB-KW"/>
</dbReference>
<organism evidence="9 10">
    <name type="scientific">Thermoproteus uzoniensis (strain 768-20)</name>
    <dbReference type="NCBI Taxonomy" id="999630"/>
    <lineage>
        <taxon>Archaea</taxon>
        <taxon>Thermoproteota</taxon>
        <taxon>Thermoprotei</taxon>
        <taxon>Thermoproteales</taxon>
        <taxon>Thermoproteaceae</taxon>
        <taxon>Thermoproteus</taxon>
    </lineage>
</organism>
<evidence type="ECO:0000256" key="1">
    <source>
        <dbReference type="ARBA" id="ARBA00004141"/>
    </source>
</evidence>
<feature type="transmembrane region" description="Helical" evidence="7">
    <location>
        <begin position="378"/>
        <end position="400"/>
    </location>
</feature>
<dbReference type="eggNOG" id="arCOG01391">
    <property type="taxonomic scope" value="Archaea"/>
</dbReference>
<dbReference type="PANTHER" id="PTHR43867:SF2">
    <property type="entry name" value="CELLULOSE SYNTHASE CATALYTIC SUBUNIT A [UDP-FORMING]"/>
    <property type="match status" value="1"/>
</dbReference>
<dbReference type="STRING" id="999630.TUZN_1423"/>
<sequence length="531" mass="58803">MDPLYGNISIITIIPNVSSYLHNISLYFRNISKYSSNISSNIITCINSSQFVEGCRGPSAPSMTSSDIFIIYFIYSILLFFDLILIIQFIIYFRKVARGAPRRSPPKSASADPPPISFIVPVKNEPLEVIAAMLTRFSDVDYPRDLFEVLIVSDDEPDYFAKIKTLVDALARELGIDARAVRRTGGGKFRGSAFNWAAEVAKYDVLAFLDVDSKLPRDIARRIAGAVDERTLLFLGWDGYISLFTKLGKLLKFVYKYFLLYGAYLGRALSGDVLLALGSGIALRRDLLRRAGGFCDCVADDYDISLKVLLAGGRIVYDGGAPIMVEVPSTYFAFRKQFARWVFNSSYILRRYLVKVLRSDLPLRSKLSILLNVAQHPLLVTTAVFLPVVGLAAAYTGYIIPPLPVAILEAALAVATAVLLRYVVALARREGYSLAESLAIAAQNGIISLMINITAFVYMLMGFFRSSITWRVTPKGSSQLAFRENFAPELIYTAAVAAVFVWALLAHMWIFALSALSLLAVLLYGFYLITG</sequence>
<keyword evidence="10" id="KW-1185">Reference proteome</keyword>
<evidence type="ECO:0000256" key="2">
    <source>
        <dbReference type="ARBA" id="ARBA00022676"/>
    </source>
</evidence>
<comment type="subcellular location">
    <subcellularLocation>
        <location evidence="1">Membrane</location>
        <topology evidence="1">Multi-pass membrane protein</topology>
    </subcellularLocation>
</comment>
<name>F2L1P0_THEU7</name>
<feature type="transmembrane region" description="Helical" evidence="7">
    <location>
        <begin position="406"/>
        <end position="424"/>
    </location>
</feature>
<gene>
    <name evidence="9" type="ordered locus">TUZN_1423</name>
</gene>
<proteinExistence type="predicted"/>
<dbReference type="Gene3D" id="3.90.550.10">
    <property type="entry name" value="Spore Coat Polysaccharide Biosynthesis Protein SpsA, Chain A"/>
    <property type="match status" value="1"/>
</dbReference>
<keyword evidence="5 7" id="KW-1133">Transmembrane helix</keyword>
<dbReference type="SUPFAM" id="SSF53448">
    <property type="entry name" value="Nucleotide-diphospho-sugar transferases"/>
    <property type="match status" value="1"/>
</dbReference>
<dbReference type="AlphaFoldDB" id="F2L1P0"/>
<dbReference type="InterPro" id="IPR050321">
    <property type="entry name" value="Glycosyltr_2/OpgH_subfam"/>
</dbReference>
<evidence type="ECO:0000256" key="6">
    <source>
        <dbReference type="ARBA" id="ARBA00023136"/>
    </source>
</evidence>
<evidence type="ECO:0000256" key="5">
    <source>
        <dbReference type="ARBA" id="ARBA00022989"/>
    </source>
</evidence>
<dbReference type="HOGENOM" id="CLU_041759_0_0_2"/>
<dbReference type="EMBL" id="CP002590">
    <property type="protein sequence ID" value="AEA12896.1"/>
    <property type="molecule type" value="Genomic_DNA"/>
</dbReference>
<dbReference type="PANTHER" id="PTHR43867">
    <property type="entry name" value="CELLULOSE SYNTHASE CATALYTIC SUBUNIT A [UDP-FORMING]"/>
    <property type="match status" value="1"/>
</dbReference>
<keyword evidence="4 7" id="KW-0812">Transmembrane</keyword>
<feature type="domain" description="Glycosyltransferase 2-like" evidence="8">
    <location>
        <begin position="207"/>
        <end position="389"/>
    </location>
</feature>
<evidence type="ECO:0000256" key="4">
    <source>
        <dbReference type="ARBA" id="ARBA00022692"/>
    </source>
</evidence>
<evidence type="ECO:0000256" key="7">
    <source>
        <dbReference type="SAM" id="Phobius"/>
    </source>
</evidence>
<feature type="transmembrane region" description="Helical" evidence="7">
    <location>
        <begin position="510"/>
        <end position="529"/>
    </location>
</feature>
<evidence type="ECO:0000259" key="8">
    <source>
        <dbReference type="Pfam" id="PF13632"/>
    </source>
</evidence>
<dbReference type="Pfam" id="PF13632">
    <property type="entry name" value="Glyco_trans_2_3"/>
    <property type="match status" value="1"/>
</dbReference>
<feature type="transmembrane region" description="Helical" evidence="7">
    <location>
        <begin position="445"/>
        <end position="466"/>
    </location>
</feature>
<evidence type="ECO:0000313" key="10">
    <source>
        <dbReference type="Proteomes" id="UP000008138"/>
    </source>
</evidence>
<protein>
    <submittedName>
        <fullName evidence="9">Glycosyl transferase, family 2</fullName>
    </submittedName>
</protein>
<accession>F2L1P0</accession>
<reference key="2">
    <citation type="submission" date="2011-03" db="EMBL/GenBank/DDBJ databases">
        <title>Complete genome sequence of the thermoacidophilic crenarchaeon Thermoproteus uzoniensis 768-20.</title>
        <authorList>
            <person name="Mardanov A.V."/>
            <person name="Gumerov V.M."/>
            <person name="Beletsky A.V."/>
            <person name="Prokofeva M.I."/>
            <person name="Bonch-Osmolovskaya E.A."/>
            <person name="Ravin N.V."/>
            <person name="Skryabin K.G."/>
        </authorList>
    </citation>
    <scope>NUCLEOTIDE SEQUENCE</scope>
    <source>
        <strain>768-20</strain>
    </source>
</reference>
<dbReference type="InterPro" id="IPR029044">
    <property type="entry name" value="Nucleotide-diphossugar_trans"/>
</dbReference>
<evidence type="ECO:0000313" key="9">
    <source>
        <dbReference type="EMBL" id="AEA12896.1"/>
    </source>
</evidence>
<keyword evidence="3 9" id="KW-0808">Transferase</keyword>
<dbReference type="Proteomes" id="UP000008138">
    <property type="component" value="Chromosome"/>
</dbReference>
<feature type="transmembrane region" description="Helical" evidence="7">
    <location>
        <begin position="486"/>
        <end position="505"/>
    </location>
</feature>
<feature type="transmembrane region" description="Helical" evidence="7">
    <location>
        <begin position="69"/>
        <end position="93"/>
    </location>
</feature>
<dbReference type="GO" id="GO:0016020">
    <property type="term" value="C:membrane"/>
    <property type="evidence" value="ECO:0007669"/>
    <property type="project" value="UniProtKB-SubCell"/>
</dbReference>
<dbReference type="KEGG" id="tuz:TUZN_1423"/>
<reference evidence="9 10" key="1">
    <citation type="journal article" date="2011" name="J. Bacteriol.">
        <title>Complete genome sequence of the thermoacidophilic crenarchaeon Thermoproteus uzoniensis 768-20.</title>
        <authorList>
            <person name="Mardanov A.V."/>
            <person name="Gumerov V.M."/>
            <person name="Beletsky A.V."/>
            <person name="Prokofeva M.I."/>
            <person name="Bonch-Osmolovskaya E.A."/>
            <person name="Ravin N.V."/>
            <person name="Skryabin K.G."/>
        </authorList>
    </citation>
    <scope>NUCLEOTIDE SEQUENCE [LARGE SCALE GENOMIC DNA]</scope>
    <source>
        <strain evidence="9 10">768-20</strain>
    </source>
</reference>